<feature type="transmembrane region" description="Helical" evidence="7">
    <location>
        <begin position="207"/>
        <end position="229"/>
    </location>
</feature>
<comment type="similarity">
    <text evidence="7">Belongs to the binding-protein-dependent transport system permease family.</text>
</comment>
<dbReference type="Gene3D" id="1.10.3720.10">
    <property type="entry name" value="MetI-like"/>
    <property type="match status" value="2"/>
</dbReference>
<evidence type="ECO:0000259" key="8">
    <source>
        <dbReference type="PROSITE" id="PS50928"/>
    </source>
</evidence>
<keyword evidence="3" id="KW-1003">Cell membrane</keyword>
<keyword evidence="6 7" id="KW-0472">Membrane</keyword>
<feature type="transmembrane region" description="Helical" evidence="7">
    <location>
        <begin position="589"/>
        <end position="610"/>
    </location>
</feature>
<evidence type="ECO:0000256" key="1">
    <source>
        <dbReference type="ARBA" id="ARBA00004651"/>
    </source>
</evidence>
<dbReference type="PANTHER" id="PTHR30465">
    <property type="entry name" value="INNER MEMBRANE ABC TRANSPORTER"/>
    <property type="match status" value="1"/>
</dbReference>
<dbReference type="InterPro" id="IPR035906">
    <property type="entry name" value="MetI-like_sf"/>
</dbReference>
<proteinExistence type="inferred from homology"/>
<evidence type="ECO:0000256" key="6">
    <source>
        <dbReference type="ARBA" id="ARBA00023136"/>
    </source>
</evidence>
<protein>
    <recommendedName>
        <fullName evidence="8">ABC transmembrane type-1 domain-containing protein</fullName>
    </recommendedName>
</protein>
<comment type="caution">
    <text evidence="9">The sequence shown here is derived from an EMBL/GenBank/DDBJ whole genome shotgun (WGS) entry which is preliminary data.</text>
</comment>
<dbReference type="SUPFAM" id="SSF161098">
    <property type="entry name" value="MetI-like"/>
    <property type="match status" value="2"/>
</dbReference>
<dbReference type="PROSITE" id="PS50928">
    <property type="entry name" value="ABC_TM1"/>
    <property type="match status" value="2"/>
</dbReference>
<feature type="transmembrane region" description="Helical" evidence="7">
    <location>
        <begin position="106"/>
        <end position="130"/>
    </location>
</feature>
<feature type="domain" description="ABC transmembrane type-1" evidence="8">
    <location>
        <begin position="69"/>
        <end position="272"/>
    </location>
</feature>
<dbReference type="Pfam" id="PF00528">
    <property type="entry name" value="BPD_transp_1"/>
    <property type="match status" value="2"/>
</dbReference>
<reference evidence="9" key="1">
    <citation type="submission" date="2024-02" db="EMBL/GenBank/DDBJ databases">
        <title>Draft genome sequence of new strains in genus Ureaplasma.</title>
        <authorList>
            <person name="Nakajima Y."/>
            <person name="Segawa T."/>
        </authorList>
    </citation>
    <scope>NUCLEOTIDE SEQUENCE [LARGE SCALE GENOMIC DNA]</scope>
    <source>
        <strain evidence="9">OM1</strain>
    </source>
</reference>
<evidence type="ECO:0000256" key="3">
    <source>
        <dbReference type="ARBA" id="ARBA00022475"/>
    </source>
</evidence>
<comment type="subcellular location">
    <subcellularLocation>
        <location evidence="1 7">Cell membrane</location>
        <topology evidence="1 7">Multi-pass membrane protein</topology>
    </subcellularLocation>
</comment>
<feature type="transmembrane region" description="Helical" evidence="7">
    <location>
        <begin position="71"/>
        <end position="94"/>
    </location>
</feature>
<keyword evidence="5 7" id="KW-1133">Transmembrane helix</keyword>
<feature type="transmembrane region" description="Helical" evidence="7">
    <location>
        <begin position="251"/>
        <end position="272"/>
    </location>
</feature>
<feature type="transmembrane region" description="Helical" evidence="7">
    <location>
        <begin position="150"/>
        <end position="171"/>
    </location>
</feature>
<dbReference type="Pfam" id="PF12911">
    <property type="entry name" value="OppC_N"/>
    <property type="match status" value="1"/>
</dbReference>
<keyword evidence="10" id="KW-1185">Reference proteome</keyword>
<evidence type="ECO:0000256" key="2">
    <source>
        <dbReference type="ARBA" id="ARBA00022448"/>
    </source>
</evidence>
<feature type="transmembrane region" description="Helical" evidence="7">
    <location>
        <begin position="717"/>
        <end position="739"/>
    </location>
</feature>
<keyword evidence="4 7" id="KW-0812">Transmembrane</keyword>
<organism evidence="9 10">
    <name type="scientific">Ureaplasma ceti</name>
    <dbReference type="NCBI Taxonomy" id="3119530"/>
    <lineage>
        <taxon>Bacteria</taxon>
        <taxon>Bacillati</taxon>
        <taxon>Mycoplasmatota</taxon>
        <taxon>Mycoplasmoidales</taxon>
        <taxon>Mycoplasmoidaceae</taxon>
        <taxon>Ureaplasma</taxon>
    </lineage>
</organism>
<evidence type="ECO:0000256" key="4">
    <source>
        <dbReference type="ARBA" id="ARBA00022692"/>
    </source>
</evidence>
<feature type="domain" description="ABC transmembrane type-1" evidence="8">
    <location>
        <begin position="549"/>
        <end position="739"/>
    </location>
</feature>
<evidence type="ECO:0000313" key="10">
    <source>
        <dbReference type="Proteomes" id="UP001449582"/>
    </source>
</evidence>
<feature type="transmembrane region" description="Helical" evidence="7">
    <location>
        <begin position="553"/>
        <end position="577"/>
    </location>
</feature>
<feature type="transmembrane region" description="Helical" evidence="7">
    <location>
        <begin position="616"/>
        <end position="635"/>
    </location>
</feature>
<sequence length="752" mass="82813">MQAIPGYPLKKEQNWTTEYYYQMLRSKGLLDNPVIQLFKFIAGIFTKGRFGVVYNSDGQTVVQKTLVPIQYTIMVAGPAFILSSILGITLGIVAARYRGTLVDTCVNILAVLFLAVPSFIFALYLVKLAGVIGLPTQFIAPGNGTPGQQALSLIMPIAAMTLSSISAIFYYTRNELVDIFKQDYIKTALAKGISFTKIIFTHALRNAMIPVLACLLPSFMGILTGSIIIEKFFNIPGSSTILISAIQDKEIYIVMFSTMFYSGIYFALQIAVDISYTYIDPRIKLAASKNISIFKKIKSKLDYQKSKENTLHPTPVMVQAHADKVSQMQKEYELELLESEKADEELKSELISKEAIQMSLQQIPVQTLVAQDYSVSTYIQKSIKPNYFKPIKNYSFNNEQIVGKKSTYIKDVVKRFAKSKVAIIFTIILAAIILMAFIIPLATPNSTNESIGHLSSTIVGYLPPRAPFVGLTGIVSQRIVTQEVYNVLLDIKEHTPGCEHLFASATQQGSSWVLKDYNPYVLPALRNVYPIMGTDGVGRNWWDLMWYATAKSLIVSIIAAAGSVIIGTIYGSIAGSFAGKAPDTIMMRIIEIISGVPLIVWVLIISVAVSGGSLDIFTICLTLIITTWMGSAIIARTYVIKYKDSEFVQAAKTLGASQIRIIFSHLIPNIVGRLLVVFVNRIPVIIFFETSLVFLGLQSSGSVSLGTMINTAWLEVYPWLLVGPALTLVLTTLSSIIIANNLNDAIDPKISA</sequence>
<evidence type="ECO:0000256" key="5">
    <source>
        <dbReference type="ARBA" id="ARBA00022989"/>
    </source>
</evidence>
<accession>A0ABP9U5Q9</accession>
<evidence type="ECO:0000313" key="9">
    <source>
        <dbReference type="EMBL" id="GAA5414670.1"/>
    </source>
</evidence>
<dbReference type="Proteomes" id="UP001449582">
    <property type="component" value="Unassembled WGS sequence"/>
</dbReference>
<gene>
    <name evidence="9" type="ORF">UREOM_3810</name>
</gene>
<evidence type="ECO:0000256" key="7">
    <source>
        <dbReference type="RuleBase" id="RU363032"/>
    </source>
</evidence>
<name>A0ABP9U5Q9_9BACT</name>
<keyword evidence="2 7" id="KW-0813">Transport</keyword>
<dbReference type="InterPro" id="IPR025966">
    <property type="entry name" value="OppC_N"/>
</dbReference>
<dbReference type="CDD" id="cd06261">
    <property type="entry name" value="TM_PBP2"/>
    <property type="match status" value="2"/>
</dbReference>
<dbReference type="InterPro" id="IPR000515">
    <property type="entry name" value="MetI-like"/>
</dbReference>
<feature type="transmembrane region" description="Helical" evidence="7">
    <location>
        <begin position="674"/>
        <end position="697"/>
    </location>
</feature>
<feature type="transmembrane region" description="Helical" evidence="7">
    <location>
        <begin position="421"/>
        <end position="442"/>
    </location>
</feature>
<dbReference type="EMBL" id="BAABQM010000002">
    <property type="protein sequence ID" value="GAA5414670.1"/>
    <property type="molecule type" value="Genomic_DNA"/>
</dbReference>
<dbReference type="PANTHER" id="PTHR30465:SF0">
    <property type="entry name" value="OLIGOPEPTIDE TRANSPORT SYSTEM PERMEASE PROTEIN APPB"/>
    <property type="match status" value="1"/>
</dbReference>